<feature type="binding site" description="axial binding residue" evidence="1">
    <location>
        <position position="409"/>
    </location>
    <ligand>
        <name>heme</name>
        <dbReference type="ChEBI" id="CHEBI:30413"/>
    </ligand>
    <ligandPart>
        <name>Fe</name>
        <dbReference type="ChEBI" id="CHEBI:18248"/>
    </ligandPart>
</feature>
<dbReference type="SUPFAM" id="SSF48264">
    <property type="entry name" value="Cytochrome P450"/>
    <property type="match status" value="1"/>
</dbReference>
<name>A0AAN1WGS4_9GAMM</name>
<keyword evidence="1 2" id="KW-0408">Iron</keyword>
<dbReference type="PANTHER" id="PTHR24301">
    <property type="entry name" value="THROMBOXANE-A SYNTHASE"/>
    <property type="match status" value="1"/>
</dbReference>
<evidence type="ECO:0000256" key="2">
    <source>
        <dbReference type="RuleBase" id="RU000461"/>
    </source>
</evidence>
<dbReference type="PROSITE" id="PS00086">
    <property type="entry name" value="CYTOCHROME_P450"/>
    <property type="match status" value="1"/>
</dbReference>
<dbReference type="InterPro" id="IPR002401">
    <property type="entry name" value="Cyt_P450_E_grp-I"/>
</dbReference>
<dbReference type="PANTHER" id="PTHR24301:SF2">
    <property type="entry name" value="THROMBOXANE-A SYNTHASE"/>
    <property type="match status" value="1"/>
</dbReference>
<dbReference type="InterPro" id="IPR036396">
    <property type="entry name" value="Cyt_P450_sf"/>
</dbReference>
<gene>
    <name evidence="3" type="ORF">MARGE09_P1528</name>
</gene>
<evidence type="ECO:0000313" key="4">
    <source>
        <dbReference type="Proteomes" id="UP001320119"/>
    </source>
</evidence>
<dbReference type="InterPro" id="IPR001128">
    <property type="entry name" value="Cyt_P450"/>
</dbReference>
<dbReference type="GO" id="GO:0016705">
    <property type="term" value="F:oxidoreductase activity, acting on paired donors, with incorporation or reduction of molecular oxygen"/>
    <property type="evidence" value="ECO:0007669"/>
    <property type="project" value="InterPro"/>
</dbReference>
<keyword evidence="4" id="KW-1185">Reference proteome</keyword>
<dbReference type="InterPro" id="IPR017972">
    <property type="entry name" value="Cyt_P450_CS"/>
</dbReference>
<evidence type="ECO:0000256" key="1">
    <source>
        <dbReference type="PIRSR" id="PIRSR602401-1"/>
    </source>
</evidence>
<dbReference type="RefSeq" id="WP_236986799.1">
    <property type="nucleotide sequence ID" value="NZ_AP023086.1"/>
</dbReference>
<dbReference type="PRINTS" id="PR00463">
    <property type="entry name" value="EP450I"/>
</dbReference>
<keyword evidence="2" id="KW-0560">Oxidoreductase</keyword>
<accession>A0AAN1WGS4</accession>
<dbReference type="EMBL" id="AP023086">
    <property type="protein sequence ID" value="BCD97327.1"/>
    <property type="molecule type" value="Genomic_DNA"/>
</dbReference>
<protein>
    <recommendedName>
        <fullName evidence="5">Cytochrome P450</fullName>
    </recommendedName>
</protein>
<organism evidence="3 4">
    <name type="scientific">Marinagarivorans cellulosilyticus</name>
    <dbReference type="NCBI Taxonomy" id="2721545"/>
    <lineage>
        <taxon>Bacteria</taxon>
        <taxon>Pseudomonadati</taxon>
        <taxon>Pseudomonadota</taxon>
        <taxon>Gammaproteobacteria</taxon>
        <taxon>Cellvibrionales</taxon>
        <taxon>Cellvibrionaceae</taxon>
        <taxon>Marinagarivorans</taxon>
    </lineage>
</organism>
<dbReference type="Gene3D" id="1.10.630.10">
    <property type="entry name" value="Cytochrome P450"/>
    <property type="match status" value="1"/>
</dbReference>
<dbReference type="PRINTS" id="PR00385">
    <property type="entry name" value="P450"/>
</dbReference>
<keyword evidence="2" id="KW-0503">Monooxygenase</keyword>
<dbReference type="Pfam" id="PF00067">
    <property type="entry name" value="p450"/>
    <property type="match status" value="1"/>
</dbReference>
<comment type="similarity">
    <text evidence="2">Belongs to the cytochrome P450 family.</text>
</comment>
<dbReference type="Proteomes" id="UP001320119">
    <property type="component" value="Chromosome"/>
</dbReference>
<keyword evidence="1 2" id="KW-0349">Heme</keyword>
<keyword evidence="1 2" id="KW-0479">Metal-binding</keyword>
<dbReference type="GO" id="GO:0020037">
    <property type="term" value="F:heme binding"/>
    <property type="evidence" value="ECO:0007669"/>
    <property type="project" value="InterPro"/>
</dbReference>
<dbReference type="AlphaFoldDB" id="A0AAN1WGS4"/>
<reference evidence="3 4" key="1">
    <citation type="journal article" date="2022" name="IScience">
        <title>An ultrasensitive nanofiber-based assay for enzymatic hydrolysis and deep-sea microbial degradation of cellulose.</title>
        <authorList>
            <person name="Tsudome M."/>
            <person name="Tachioka M."/>
            <person name="Miyazaki M."/>
            <person name="Uchimura K."/>
            <person name="Tsuda M."/>
            <person name="Takaki Y."/>
            <person name="Deguchi S."/>
        </authorList>
    </citation>
    <scope>NUCLEOTIDE SEQUENCE [LARGE SCALE GENOMIC DNA]</scope>
    <source>
        <strain evidence="3 4">GE09</strain>
    </source>
</reference>
<dbReference type="GO" id="GO:0005506">
    <property type="term" value="F:iron ion binding"/>
    <property type="evidence" value="ECO:0007669"/>
    <property type="project" value="InterPro"/>
</dbReference>
<evidence type="ECO:0008006" key="5">
    <source>
        <dbReference type="Google" id="ProtNLM"/>
    </source>
</evidence>
<dbReference type="KEGG" id="marq:MARGE09_P1528"/>
<evidence type="ECO:0000313" key="3">
    <source>
        <dbReference type="EMBL" id="BCD97327.1"/>
    </source>
</evidence>
<dbReference type="GO" id="GO:0004497">
    <property type="term" value="F:monooxygenase activity"/>
    <property type="evidence" value="ECO:0007669"/>
    <property type="project" value="UniProtKB-KW"/>
</dbReference>
<comment type="cofactor">
    <cofactor evidence="1">
        <name>heme</name>
        <dbReference type="ChEBI" id="CHEBI:30413"/>
    </cofactor>
</comment>
<proteinExistence type="inferred from homology"/>
<sequence length="479" mass="54015">MTPTTIKKISALPSPKEHWLKGSLGNFQPEQLHTYLYAKASELGDIFKVRMLTKPLVVISQPATVQTILKQRPSHYRRVNQMESVFKEMGLHGVFSAEGKQWKEYRQLMNPVFKPSHIKRMLPTIHKITQRFRDVVAQQPEQIDIQALLKKLLVDITSELAFGYDLNTLANDNADLQGHLSFIFSNIGRRTKSPIPYWRYFKSAQDKQLEKSLAITRTEIQNFINTRKHELKSTDTTNNILDALLLAKDPDGQPYSDDVIYGNVLTLLLAGEDTTANTLAWTLYFLSQDLPLQEKVQNEIAAHYPADGKLTWESLDNFPLTFAACQESMRMQPTASFLFLEPLSDEIILGHHIPAGTTVVLLLNSGAHNTELFPNPEKFIPERWLNFTAEQKKQSAIELAPFGGGARLCPGMQLSLIEQKITLIELLRDFKIELNNGGKPVNSCYRFAVMPDNLIVDAIKQKATYGTSQPAAKVEAAPA</sequence>